<organism evidence="2 3">
    <name type="scientific">Neogemmobacter tilapiae</name>
    <dbReference type="NCBI Taxonomy" id="875041"/>
    <lineage>
        <taxon>Bacteria</taxon>
        <taxon>Pseudomonadati</taxon>
        <taxon>Pseudomonadota</taxon>
        <taxon>Alphaproteobacteria</taxon>
        <taxon>Rhodobacterales</taxon>
        <taxon>Paracoccaceae</taxon>
        <taxon>Neogemmobacter</taxon>
    </lineage>
</organism>
<accession>A0A918WK87</accession>
<reference evidence="2" key="2">
    <citation type="submission" date="2020-09" db="EMBL/GenBank/DDBJ databases">
        <authorList>
            <person name="Sun Q."/>
            <person name="Kim S."/>
        </authorList>
    </citation>
    <scope>NUCLEOTIDE SEQUENCE</scope>
    <source>
        <strain evidence="2">KCTC 23310</strain>
    </source>
</reference>
<evidence type="ECO:0000256" key="1">
    <source>
        <dbReference type="SAM" id="MobiDB-lite"/>
    </source>
</evidence>
<dbReference type="Proteomes" id="UP000638981">
    <property type="component" value="Unassembled WGS sequence"/>
</dbReference>
<name>A0A918WK87_9RHOB</name>
<protein>
    <submittedName>
        <fullName evidence="2">Uncharacterized protein</fullName>
    </submittedName>
</protein>
<sequence>MSFKDLTARAAAALKPKPAKTATTPAKETEPKASGKDAAAKPKTS</sequence>
<proteinExistence type="predicted"/>
<feature type="compositionally biased region" description="Basic and acidic residues" evidence="1">
    <location>
        <begin position="27"/>
        <end position="45"/>
    </location>
</feature>
<evidence type="ECO:0000313" key="3">
    <source>
        <dbReference type="Proteomes" id="UP000638981"/>
    </source>
</evidence>
<dbReference type="EMBL" id="BMYJ01000007">
    <property type="protein sequence ID" value="GHC59262.1"/>
    <property type="molecule type" value="Genomic_DNA"/>
</dbReference>
<keyword evidence="3" id="KW-1185">Reference proteome</keyword>
<gene>
    <name evidence="2" type="ORF">GCM10007315_23650</name>
</gene>
<comment type="caution">
    <text evidence="2">The sequence shown here is derived from an EMBL/GenBank/DDBJ whole genome shotgun (WGS) entry which is preliminary data.</text>
</comment>
<dbReference type="AlphaFoldDB" id="A0A918WK87"/>
<reference evidence="2" key="1">
    <citation type="journal article" date="2014" name="Int. J. Syst. Evol. Microbiol.">
        <title>Complete genome sequence of Corynebacterium casei LMG S-19264T (=DSM 44701T), isolated from a smear-ripened cheese.</title>
        <authorList>
            <consortium name="US DOE Joint Genome Institute (JGI-PGF)"/>
            <person name="Walter F."/>
            <person name="Albersmeier A."/>
            <person name="Kalinowski J."/>
            <person name="Ruckert C."/>
        </authorList>
    </citation>
    <scope>NUCLEOTIDE SEQUENCE</scope>
    <source>
        <strain evidence="2">KCTC 23310</strain>
    </source>
</reference>
<feature type="compositionally biased region" description="Low complexity" evidence="1">
    <location>
        <begin position="8"/>
        <end position="26"/>
    </location>
</feature>
<feature type="region of interest" description="Disordered" evidence="1">
    <location>
        <begin position="1"/>
        <end position="45"/>
    </location>
</feature>
<evidence type="ECO:0000313" key="2">
    <source>
        <dbReference type="EMBL" id="GHC59262.1"/>
    </source>
</evidence>